<evidence type="ECO:0000259" key="1">
    <source>
        <dbReference type="Pfam" id="PF13175"/>
    </source>
</evidence>
<reference evidence="3 4" key="1">
    <citation type="submission" date="2016-10" db="EMBL/GenBank/DDBJ databases">
        <authorList>
            <person name="Varghese N."/>
            <person name="Submissions S."/>
        </authorList>
    </citation>
    <scope>NUCLEOTIDE SEQUENCE [LARGE SCALE GENOMIC DNA]</scope>
    <source>
        <strain evidence="3 4">22B</strain>
    </source>
</reference>
<feature type="domain" description="OLD protein-like TOPRIM" evidence="2">
    <location>
        <begin position="451"/>
        <end position="509"/>
    </location>
</feature>
<dbReference type="InterPro" id="IPR034139">
    <property type="entry name" value="TOPRIM_OLD"/>
</dbReference>
<dbReference type="EMBL" id="FOSF01000107">
    <property type="protein sequence ID" value="SFK54568.1"/>
    <property type="molecule type" value="Genomic_DNA"/>
</dbReference>
<dbReference type="Gene3D" id="3.40.1360.10">
    <property type="match status" value="1"/>
</dbReference>
<protein>
    <submittedName>
        <fullName evidence="3">Predicted ATP-dependent endonuclease of the OLD family, contains P-loop ATPase and TOPRIM domains</fullName>
    </submittedName>
</protein>
<keyword evidence="3" id="KW-0255">Endonuclease</keyword>
<dbReference type="AlphaFoldDB" id="A0A662ZF50"/>
<proteinExistence type="predicted"/>
<keyword evidence="3" id="KW-0540">Nuclease</keyword>
<dbReference type="Pfam" id="PF13175">
    <property type="entry name" value="AAA_15"/>
    <property type="match status" value="1"/>
</dbReference>
<dbReference type="Proteomes" id="UP000243374">
    <property type="component" value="Unassembled WGS sequence"/>
</dbReference>
<dbReference type="GO" id="GO:0004519">
    <property type="term" value="F:endonuclease activity"/>
    <property type="evidence" value="ECO:0007669"/>
    <property type="project" value="UniProtKB-KW"/>
</dbReference>
<feature type="domain" description="Endonuclease GajA/Old nuclease/RecF-like AAA" evidence="1">
    <location>
        <begin position="1"/>
        <end position="400"/>
    </location>
</feature>
<dbReference type="InterPro" id="IPR041685">
    <property type="entry name" value="AAA_GajA/Old/RecF-like"/>
</dbReference>
<dbReference type="SUPFAM" id="SSF110455">
    <property type="entry name" value="Toprim domain"/>
    <property type="match status" value="1"/>
</dbReference>
<dbReference type="Gene3D" id="3.40.50.300">
    <property type="entry name" value="P-loop containing nucleotide triphosphate hydrolases"/>
    <property type="match status" value="1"/>
</dbReference>
<dbReference type="RefSeq" id="WP_074841896.1">
    <property type="nucleotide sequence ID" value="NZ_CP047056.1"/>
</dbReference>
<dbReference type="PANTHER" id="PTHR43581:SF4">
    <property type="entry name" value="ATP_GTP PHOSPHATASE"/>
    <property type="match status" value="1"/>
</dbReference>
<sequence>MELAKIAIRNYKSIEFAEIQIENIGNSYLKILLGKNESGKSNILDAIDIKQKYSNRTSEKLIVDNIRRQDLRDSDEIYVEFYFRIDIADIDDKKGCYYPFIVDRVREYGKGDNLKAILKEYSAEFAIEKYEFSRIANSNNYNVSRTVLVKLNKSEARGNYFKSSSFSGSTNDLFKTTFITNLEYNKLNENLKKSLSILQDNDIAFIHSIVLNEHLLKNFPVFLWTANNRYIINNPVPVEDFLNRIDSYPLLKFVFSEDKFDSEGKIKEKFSTLNLSNERVSYEKHLSEIITKRIKGIWKDSNINFNVRLENNEIITTIKEDNNEQLFIDLKDRSSGFKQIITLLFDLLFYIKDEKDKKPLLLIDEPENHLHPSAIKELFDFILNFGIQNYVIISTHSPFFLDKQNTSRHNVVKKENGHTIVSSIDENHFVLDDYVTNTCFGFNIWNELLGTKIILVEGSSDKVIISKLIDDINIHNDIRILGGKGANVVRFARIIRQIHNNFIVIVDSDKDGQRYKKQIKEYDSSIHCYALNDIYEVIKDCTIEDWINNDFIIKEINNKFDEIMDKFGIPKGENVFSIKDNENFTIALSRFLNNYSSEFDEKKISRDFIIDSLKEHISQSVKNEDINSESIKNLNDLIIDFFKISINSTNFE</sequence>
<keyword evidence="4" id="KW-1185">Reference proteome</keyword>
<evidence type="ECO:0000259" key="2">
    <source>
        <dbReference type="Pfam" id="PF20469"/>
    </source>
</evidence>
<dbReference type="SUPFAM" id="SSF52540">
    <property type="entry name" value="P-loop containing nucleoside triphosphate hydrolases"/>
    <property type="match status" value="1"/>
</dbReference>
<gene>
    <name evidence="3" type="ORF">SAMN04487865_11072</name>
</gene>
<evidence type="ECO:0000313" key="4">
    <source>
        <dbReference type="Proteomes" id="UP000243374"/>
    </source>
</evidence>
<keyword evidence="3" id="KW-0378">Hydrolase</keyword>
<name>A0A662ZF50_9GAMM</name>
<dbReference type="Pfam" id="PF20469">
    <property type="entry name" value="OLD-like_TOPRIM"/>
    <property type="match status" value="1"/>
</dbReference>
<evidence type="ECO:0000313" key="3">
    <source>
        <dbReference type="EMBL" id="SFK54568.1"/>
    </source>
</evidence>
<dbReference type="PANTHER" id="PTHR43581">
    <property type="entry name" value="ATP/GTP PHOSPHATASE"/>
    <property type="match status" value="1"/>
</dbReference>
<dbReference type="InterPro" id="IPR027417">
    <property type="entry name" value="P-loop_NTPase"/>
</dbReference>
<dbReference type="InterPro" id="IPR051396">
    <property type="entry name" value="Bact_Antivir_Def_Nuclease"/>
</dbReference>
<accession>A0A662ZF50</accession>
<organism evidence="3 4">
    <name type="scientific">Succinivibrio dextrinosolvens</name>
    <dbReference type="NCBI Taxonomy" id="83771"/>
    <lineage>
        <taxon>Bacteria</taxon>
        <taxon>Pseudomonadati</taxon>
        <taxon>Pseudomonadota</taxon>
        <taxon>Gammaproteobacteria</taxon>
        <taxon>Aeromonadales</taxon>
        <taxon>Succinivibrionaceae</taxon>
        <taxon>Succinivibrio</taxon>
    </lineage>
</organism>